<dbReference type="PANTHER" id="PTHR36034:SF2">
    <property type="entry name" value="EXPRESSED PROTEIN"/>
    <property type="match status" value="1"/>
</dbReference>
<proteinExistence type="predicted"/>
<protein>
    <submittedName>
        <fullName evidence="1">Plant/MEB5-like protein</fullName>
    </submittedName>
</protein>
<dbReference type="PANTHER" id="PTHR36034">
    <property type="entry name" value="EXPRESSED PROTEIN"/>
    <property type="match status" value="1"/>
</dbReference>
<evidence type="ECO:0000313" key="1">
    <source>
        <dbReference type="EMBL" id="AQK90604.1"/>
    </source>
</evidence>
<organism evidence="1">
    <name type="scientific">Zea mays</name>
    <name type="common">Maize</name>
    <dbReference type="NCBI Taxonomy" id="4577"/>
    <lineage>
        <taxon>Eukaryota</taxon>
        <taxon>Viridiplantae</taxon>
        <taxon>Streptophyta</taxon>
        <taxon>Embryophyta</taxon>
        <taxon>Tracheophyta</taxon>
        <taxon>Spermatophyta</taxon>
        <taxon>Magnoliopsida</taxon>
        <taxon>Liliopsida</taxon>
        <taxon>Poales</taxon>
        <taxon>Poaceae</taxon>
        <taxon>PACMAD clade</taxon>
        <taxon>Panicoideae</taxon>
        <taxon>Andropogonodae</taxon>
        <taxon>Andropogoneae</taxon>
        <taxon>Tripsacinae</taxon>
        <taxon>Zea</taxon>
    </lineage>
</organism>
<dbReference type="AlphaFoldDB" id="A0A1D6FF86"/>
<reference evidence="1" key="1">
    <citation type="submission" date="2015-12" db="EMBL/GenBank/DDBJ databases">
        <title>Update maize B73 reference genome by single molecule sequencing technologies.</title>
        <authorList>
            <consortium name="Maize Genome Sequencing Project"/>
            <person name="Ware D."/>
        </authorList>
    </citation>
    <scope>NUCLEOTIDE SEQUENCE</scope>
    <source>
        <tissue evidence="1">Seedling</tissue>
    </source>
</reference>
<accession>A0A1D6FF86</accession>
<dbReference type="EMBL" id="CM000784">
    <property type="protein sequence ID" value="AQK90604.1"/>
    <property type="molecule type" value="Genomic_DNA"/>
</dbReference>
<name>A0A1D6FF86_MAIZE</name>
<gene>
    <name evidence="1" type="ORF">ZEAMMB73_Zm00001d008760</name>
</gene>
<dbReference type="InParanoid" id="A0A1D6FF86"/>
<dbReference type="STRING" id="4577.A0A1D6FF86"/>
<sequence length="54" mass="6085">MEDEGWITIPCKAFPESWNDISEMVQLQALDRSFLFPGEQVPILACLSASKQDV</sequence>